<gene>
    <name evidence="3" type="ORF">LEP1GSC199_3233</name>
</gene>
<proteinExistence type="predicted"/>
<dbReference type="InterPro" id="IPR001584">
    <property type="entry name" value="Integrase_cat-core"/>
</dbReference>
<dbReference type="PROSITE" id="PS50994">
    <property type="entry name" value="INTEGRASE"/>
    <property type="match status" value="1"/>
</dbReference>
<dbReference type="STRING" id="1218591.LEP1GSC199_3233"/>
<evidence type="ECO:0000256" key="1">
    <source>
        <dbReference type="SAM" id="Phobius"/>
    </source>
</evidence>
<dbReference type="AlphaFoldDB" id="N1WAP7"/>
<accession>N1WAP7</accession>
<dbReference type="Gene3D" id="3.30.420.10">
    <property type="entry name" value="Ribonuclease H-like superfamily/Ribonuclease H"/>
    <property type="match status" value="1"/>
</dbReference>
<evidence type="ECO:0000259" key="2">
    <source>
        <dbReference type="PROSITE" id="PS50994"/>
    </source>
</evidence>
<keyword evidence="1" id="KW-0812">Transmembrane</keyword>
<dbReference type="InterPro" id="IPR012337">
    <property type="entry name" value="RNaseH-like_sf"/>
</dbReference>
<protein>
    <submittedName>
        <fullName evidence="3">Integrase core domain protein</fullName>
    </submittedName>
</protein>
<dbReference type="GO" id="GO:0003676">
    <property type="term" value="F:nucleic acid binding"/>
    <property type="evidence" value="ECO:0007669"/>
    <property type="project" value="InterPro"/>
</dbReference>
<dbReference type="Proteomes" id="UP000012227">
    <property type="component" value="Unassembled WGS sequence"/>
</dbReference>
<keyword evidence="1" id="KW-1133">Transmembrane helix</keyword>
<name>N1WAP7_9LEPT</name>
<dbReference type="GO" id="GO:0015074">
    <property type="term" value="P:DNA integration"/>
    <property type="evidence" value="ECO:0007669"/>
    <property type="project" value="InterPro"/>
</dbReference>
<dbReference type="EMBL" id="AOGY02000038">
    <property type="protein sequence ID" value="EMY70287.1"/>
    <property type="molecule type" value="Genomic_DNA"/>
</dbReference>
<dbReference type="PANTHER" id="PTHR46889:SF4">
    <property type="entry name" value="TRANSPOSASE INSO FOR INSERTION SEQUENCE ELEMENT IS911B-RELATED"/>
    <property type="match status" value="1"/>
</dbReference>
<evidence type="ECO:0000313" key="4">
    <source>
        <dbReference type="Proteomes" id="UP000012227"/>
    </source>
</evidence>
<sequence length="241" mass="28091">MAWMMIDENIAYMSPSSVYRILVDCGLNRRWQKPLGESKKTGFDQPKAIHEHWHMDISYINFKGSFVYLISVLYVASRAVLAWSISTRMESLDTQLVLWDACDKWLGGDKSVAVRLITDNGSQFLTKEFKQILKEFSIHNVRTSVNHPQSNGKLERFHGTIKTELIREIPMYSLEQIREEVGKWIEEYNSLRLHSAIGYVTPMDVFYGRKEKILAERKEKLLEAKLKRKEYSVKANIRLVA</sequence>
<keyword evidence="1" id="KW-0472">Membrane</keyword>
<dbReference type="PANTHER" id="PTHR46889">
    <property type="entry name" value="TRANSPOSASE INSF FOR INSERTION SEQUENCE IS3B-RELATED"/>
    <property type="match status" value="1"/>
</dbReference>
<evidence type="ECO:0000313" key="3">
    <source>
        <dbReference type="EMBL" id="EMY70287.1"/>
    </source>
</evidence>
<dbReference type="InterPro" id="IPR050900">
    <property type="entry name" value="Transposase_IS3/IS150/IS904"/>
</dbReference>
<dbReference type="Pfam" id="PF13683">
    <property type="entry name" value="rve_3"/>
    <property type="match status" value="1"/>
</dbReference>
<feature type="transmembrane region" description="Helical" evidence="1">
    <location>
        <begin position="65"/>
        <end position="85"/>
    </location>
</feature>
<reference evidence="3 4" key="1">
    <citation type="submission" date="2013-03" db="EMBL/GenBank/DDBJ databases">
        <authorList>
            <person name="Harkins D.M."/>
            <person name="Durkin A.S."/>
            <person name="Brinkac L.M."/>
            <person name="Haft D.H."/>
            <person name="Selengut J.D."/>
            <person name="Sanka R."/>
            <person name="DePew J."/>
            <person name="Purushe J."/>
            <person name="Galloway R.L."/>
            <person name="Vinetz J.M."/>
            <person name="Sutton G.G."/>
            <person name="Nierman W.C."/>
            <person name="Fouts D.E."/>
        </authorList>
    </citation>
    <scope>NUCLEOTIDE SEQUENCE [LARGE SCALE GENOMIC DNA]</scope>
    <source>
        <strain evidence="3 4">Waz Holland</strain>
    </source>
</reference>
<organism evidence="3 4">
    <name type="scientific">Leptospira vanthielii serovar Holland str. Waz Holland = ATCC 700522</name>
    <dbReference type="NCBI Taxonomy" id="1218591"/>
    <lineage>
        <taxon>Bacteria</taxon>
        <taxon>Pseudomonadati</taxon>
        <taxon>Spirochaetota</taxon>
        <taxon>Spirochaetia</taxon>
        <taxon>Leptospirales</taxon>
        <taxon>Leptospiraceae</taxon>
        <taxon>Leptospira</taxon>
    </lineage>
</organism>
<feature type="domain" description="Integrase catalytic" evidence="2">
    <location>
        <begin position="42"/>
        <end position="210"/>
    </location>
</feature>
<dbReference type="InterPro" id="IPR036397">
    <property type="entry name" value="RNaseH_sf"/>
</dbReference>
<comment type="caution">
    <text evidence="3">The sequence shown here is derived from an EMBL/GenBank/DDBJ whole genome shotgun (WGS) entry which is preliminary data.</text>
</comment>
<dbReference type="SUPFAM" id="SSF53098">
    <property type="entry name" value="Ribonuclease H-like"/>
    <property type="match status" value="1"/>
</dbReference>